<accession>A0A4R4Z9Q3</accession>
<dbReference type="Pfam" id="PF02225">
    <property type="entry name" value="PA"/>
    <property type="match status" value="1"/>
</dbReference>
<feature type="active site" description="Charge relay system" evidence="5 6">
    <location>
        <position position="190"/>
    </location>
</feature>
<keyword evidence="4 6" id="KW-0720">Serine protease</keyword>
<dbReference type="Proteomes" id="UP000295302">
    <property type="component" value="Unassembled WGS sequence"/>
</dbReference>
<dbReference type="CDD" id="cd02120">
    <property type="entry name" value="PA_subtilisin_like"/>
    <property type="match status" value="1"/>
</dbReference>
<evidence type="ECO:0000256" key="3">
    <source>
        <dbReference type="ARBA" id="ARBA00022801"/>
    </source>
</evidence>
<keyword evidence="7" id="KW-0732">Signal</keyword>
<dbReference type="RefSeq" id="WP_132608973.1">
    <property type="nucleotide sequence ID" value="NZ_SMKQ01000007.1"/>
</dbReference>
<feature type="active site" description="Charge relay system" evidence="5 6">
    <location>
        <position position="271"/>
    </location>
</feature>
<dbReference type="InterPro" id="IPR023828">
    <property type="entry name" value="Peptidase_S8_Ser-AS"/>
</dbReference>
<evidence type="ECO:0000313" key="14">
    <source>
        <dbReference type="Proteomes" id="UP000295302"/>
    </source>
</evidence>
<dbReference type="PROSITE" id="PS51892">
    <property type="entry name" value="SUBTILASE"/>
    <property type="match status" value="1"/>
</dbReference>
<evidence type="ECO:0000259" key="12">
    <source>
        <dbReference type="Pfam" id="PF17766"/>
    </source>
</evidence>
<evidence type="ECO:0000256" key="7">
    <source>
        <dbReference type="SAM" id="SignalP"/>
    </source>
</evidence>
<feature type="active site" description="Charge relay system" evidence="5 6">
    <location>
        <position position="604"/>
    </location>
</feature>
<evidence type="ECO:0008006" key="15">
    <source>
        <dbReference type="Google" id="ProtNLM"/>
    </source>
</evidence>
<feature type="domain" description="Pyrrolo-quinoline quinone repeat" evidence="11">
    <location>
        <begin position="911"/>
        <end position="1066"/>
    </location>
</feature>
<dbReference type="InterPro" id="IPR015943">
    <property type="entry name" value="WD40/YVTN_repeat-like_dom_sf"/>
</dbReference>
<feature type="domain" description="Pyrrolo-quinoline quinone repeat" evidence="11">
    <location>
        <begin position="1079"/>
        <end position="1234"/>
    </location>
</feature>
<dbReference type="InterPro" id="IPR034197">
    <property type="entry name" value="Peptidases_S8_3"/>
</dbReference>
<evidence type="ECO:0000256" key="5">
    <source>
        <dbReference type="PIRSR" id="PIRSR615500-1"/>
    </source>
</evidence>
<evidence type="ECO:0000256" key="4">
    <source>
        <dbReference type="ARBA" id="ARBA00022825"/>
    </source>
</evidence>
<dbReference type="Gene3D" id="3.40.50.200">
    <property type="entry name" value="Peptidase S8/S53 domain"/>
    <property type="match status" value="1"/>
</dbReference>
<feature type="domain" description="Inhibitor I9" evidence="10">
    <location>
        <begin position="48"/>
        <end position="148"/>
    </location>
</feature>
<dbReference type="InterPro" id="IPR000209">
    <property type="entry name" value="Peptidase_S8/S53_dom"/>
</dbReference>
<feature type="domain" description="Subtilisin-like protease fibronectin type-III" evidence="12">
    <location>
        <begin position="708"/>
        <end position="803"/>
    </location>
</feature>
<evidence type="ECO:0000259" key="9">
    <source>
        <dbReference type="Pfam" id="PF02225"/>
    </source>
</evidence>
<keyword evidence="2 6" id="KW-0645">Protease</keyword>
<evidence type="ECO:0000256" key="2">
    <source>
        <dbReference type="ARBA" id="ARBA00022670"/>
    </source>
</evidence>
<dbReference type="InterPro" id="IPR011047">
    <property type="entry name" value="Quinoprotein_ADH-like_sf"/>
</dbReference>
<dbReference type="InterPro" id="IPR002372">
    <property type="entry name" value="PQQ_rpt_dom"/>
</dbReference>
<dbReference type="InterPro" id="IPR010259">
    <property type="entry name" value="S8pro/Inhibitor_I9"/>
</dbReference>
<evidence type="ECO:0000256" key="1">
    <source>
        <dbReference type="ARBA" id="ARBA00011073"/>
    </source>
</evidence>
<dbReference type="InterPro" id="IPR045051">
    <property type="entry name" value="SBT"/>
</dbReference>
<dbReference type="Gene3D" id="3.50.30.30">
    <property type="match status" value="1"/>
</dbReference>
<dbReference type="CDD" id="cd04852">
    <property type="entry name" value="Peptidases_S8_3"/>
    <property type="match status" value="1"/>
</dbReference>
<dbReference type="InterPro" id="IPR037045">
    <property type="entry name" value="S8pro/Inhibitor_I9_sf"/>
</dbReference>
<dbReference type="Pfam" id="PF00082">
    <property type="entry name" value="Peptidase_S8"/>
    <property type="match status" value="1"/>
</dbReference>
<feature type="signal peptide" evidence="7">
    <location>
        <begin position="1"/>
        <end position="30"/>
    </location>
</feature>
<dbReference type="PROSITE" id="PS00138">
    <property type="entry name" value="SUBTILASE_SER"/>
    <property type="match status" value="1"/>
</dbReference>
<dbReference type="Pfam" id="PF05922">
    <property type="entry name" value="Inhibitor_I9"/>
    <property type="match status" value="1"/>
</dbReference>
<dbReference type="SUPFAM" id="SSF50998">
    <property type="entry name" value="Quinoprotein alcohol dehydrogenase-like"/>
    <property type="match status" value="1"/>
</dbReference>
<evidence type="ECO:0000313" key="13">
    <source>
        <dbReference type="EMBL" id="TDD54945.1"/>
    </source>
</evidence>
<dbReference type="Gene3D" id="2.130.10.10">
    <property type="entry name" value="YVTN repeat-like/Quinoprotein amine dehydrogenase"/>
    <property type="match status" value="2"/>
</dbReference>
<dbReference type="EMBL" id="SMKQ01000007">
    <property type="protein sequence ID" value="TDD54945.1"/>
    <property type="molecule type" value="Genomic_DNA"/>
</dbReference>
<organism evidence="13 14">
    <name type="scientific">Nonomuraea terrae</name>
    <dbReference type="NCBI Taxonomy" id="2530383"/>
    <lineage>
        <taxon>Bacteria</taxon>
        <taxon>Bacillati</taxon>
        <taxon>Actinomycetota</taxon>
        <taxon>Actinomycetes</taxon>
        <taxon>Streptosporangiales</taxon>
        <taxon>Streptosporangiaceae</taxon>
        <taxon>Nonomuraea</taxon>
    </lineage>
</organism>
<protein>
    <recommendedName>
        <fullName evidence="15">Serine protease</fullName>
    </recommendedName>
</protein>
<evidence type="ECO:0000259" key="10">
    <source>
        <dbReference type="Pfam" id="PF05922"/>
    </source>
</evidence>
<dbReference type="OrthoDB" id="614750at2"/>
<name>A0A4R4Z9Q3_9ACTN</name>
<dbReference type="InterPro" id="IPR041469">
    <property type="entry name" value="Subtilisin-like_FN3"/>
</dbReference>
<dbReference type="PRINTS" id="PR00723">
    <property type="entry name" value="SUBTILISIN"/>
</dbReference>
<dbReference type="InterPro" id="IPR003137">
    <property type="entry name" value="PA_domain"/>
</dbReference>
<sequence length="1259" mass="129185">MHQSTSPAIPKRLAVTAALTALVASGLAWPAPAGATAGMTAGAEEPKTYIVQMAPEPVATYEGDVAGLARTKPEQGEKISPRSAKVRDYVGHLKGRHDAALKQTGGKKIYDYVYSFGGFAARMTAAEAAEMRALPDVVAVTEDKKVSVATSSTPSFLGLDARGGLWDQLGGPSGGQKGGAGEGLVIGVIDSGIWPTSESFADPAPHGKPYAKLRDFTGTCDESGPDNSWDASLCNGKIVAARHFNEAWGGDQGLKEFMPWEFASPRDYNGHGTHTASTAGGNHDVRVTGPAAGFGEISGIAPRARIAAYKALWSAEDASTANGYTSDLVAAIDQAVADGVDVINYSVSGTSTDFLDPAEIAFLAAADAGVFVSAAGGNSGPAASTVAHPSPWITTVAAGTHNRSTLGSVKLGNGATLSGASLAPAAAGPAPLIDASAAGLPGADPAKAAQCWAARDNGGTAVLDPAKVNGKIVVCDRGVTPRVNKSVAVSEAGGVGTVLVNIAEEESLNTDLTGIPTVHLAMKDRQAIKDYAATSGATATIQQAVITTTTPAPYTAEFSSRGPITAAGGDVLKPDVIAPGQDILAAFAPPGANGLEFNVSSGTSMAAPHIAGLAALLKDLHPGWSPMAIKSALMTTGTDVKDGPATEPSVIFSQGAGHAAPNRAADPGLVYDSGTDDWIAFLCGTTRGVTQEACDELKGEGHSFDASDLNTPSVAVGRLPGTQMVTRKVTNVGRSTATYTASITGLPGIKAEVSPGKLRLKKGETKSFTVTFTRTSAPLNAYAGGYLTWNEHDKHAVRIPMVVRPVQENWAASYGVTGGSDSGEFVVLDPKGERVYVTGVSYGTSPGQLSPSIATIAYDAATGVEVWRKSYVGPAKAYDEPSGLRISPDGSRLFVVGGSSGTDSGIDAVTIAYDSASGEELWTRRHTEQGAFSDHAGDAAVSPDGRTVYVTGMTSPGEGDKNDYFTVAYDAATGEQSWFVRYDGKGSSTDDARKVVLTPDGSKVFVTGQSAGPEGTGLTDWGTVAYDAATGEQLWDAGHNGDDNGLDIPSAMAVTADGKAVVVTGAGSNPGTLTDFETIAYDTATGRQLWTDRYDGPAHESDTPHDITVAPGGTVYVTGNSTGEGSGGDYTTIAYNPATGERLWLQRFDGQAKNEDYAWNVRVTPDGGKVVVAGQSSDDQSKGTDYVTVAYDAVSGEPVWTGRYDGEVAAADAARGLAVDATAKDGVRVFVTGSSGTGGTPPNATEVDMVTVAYFKPWS</sequence>
<dbReference type="GO" id="GO:0006508">
    <property type="term" value="P:proteolysis"/>
    <property type="evidence" value="ECO:0007669"/>
    <property type="project" value="UniProtKB-KW"/>
</dbReference>
<keyword evidence="3 6" id="KW-0378">Hydrolase</keyword>
<gene>
    <name evidence="13" type="ORF">E1286_04325</name>
</gene>
<feature type="chain" id="PRO_5039114155" description="Serine protease" evidence="7">
    <location>
        <begin position="31"/>
        <end position="1259"/>
    </location>
</feature>
<dbReference type="Gene3D" id="2.60.40.2310">
    <property type="match status" value="1"/>
</dbReference>
<feature type="domain" description="Peptidase S8/S53" evidence="8">
    <location>
        <begin position="181"/>
        <end position="657"/>
    </location>
</feature>
<evidence type="ECO:0000259" key="11">
    <source>
        <dbReference type="Pfam" id="PF13360"/>
    </source>
</evidence>
<dbReference type="Pfam" id="PF13360">
    <property type="entry name" value="PQQ_2"/>
    <property type="match status" value="2"/>
</dbReference>
<dbReference type="Gene3D" id="3.30.70.80">
    <property type="entry name" value="Peptidase S8 propeptide/proteinase inhibitor I9"/>
    <property type="match status" value="1"/>
</dbReference>
<comment type="similarity">
    <text evidence="1 6">Belongs to the peptidase S8 family.</text>
</comment>
<keyword evidence="14" id="KW-1185">Reference proteome</keyword>
<evidence type="ECO:0000259" key="8">
    <source>
        <dbReference type="Pfam" id="PF00082"/>
    </source>
</evidence>
<dbReference type="AlphaFoldDB" id="A0A4R4Z9Q3"/>
<dbReference type="Pfam" id="PF17766">
    <property type="entry name" value="fn3_6"/>
    <property type="match status" value="1"/>
</dbReference>
<comment type="caution">
    <text evidence="13">The sequence shown here is derived from an EMBL/GenBank/DDBJ whole genome shotgun (WGS) entry which is preliminary data.</text>
</comment>
<dbReference type="InterPro" id="IPR015500">
    <property type="entry name" value="Peptidase_S8_subtilisin-rel"/>
</dbReference>
<dbReference type="InterPro" id="IPR036852">
    <property type="entry name" value="Peptidase_S8/S53_dom_sf"/>
</dbReference>
<proteinExistence type="inferred from homology"/>
<dbReference type="SUPFAM" id="SSF52743">
    <property type="entry name" value="Subtilisin-like"/>
    <property type="match status" value="1"/>
</dbReference>
<dbReference type="PANTHER" id="PTHR10795">
    <property type="entry name" value="PROPROTEIN CONVERTASE SUBTILISIN/KEXIN"/>
    <property type="match status" value="1"/>
</dbReference>
<reference evidence="13 14" key="1">
    <citation type="submission" date="2019-03" db="EMBL/GenBank/DDBJ databases">
        <title>Draft genome sequences of novel Actinobacteria.</title>
        <authorList>
            <person name="Sahin N."/>
            <person name="Ay H."/>
            <person name="Saygin H."/>
        </authorList>
    </citation>
    <scope>NUCLEOTIDE SEQUENCE [LARGE SCALE GENOMIC DNA]</scope>
    <source>
        <strain evidence="13 14">CH32</strain>
    </source>
</reference>
<feature type="domain" description="PA" evidence="9">
    <location>
        <begin position="451"/>
        <end position="528"/>
    </location>
</feature>
<dbReference type="GO" id="GO:0004252">
    <property type="term" value="F:serine-type endopeptidase activity"/>
    <property type="evidence" value="ECO:0007669"/>
    <property type="project" value="UniProtKB-UniRule"/>
</dbReference>
<evidence type="ECO:0000256" key="6">
    <source>
        <dbReference type="PROSITE-ProRule" id="PRU01240"/>
    </source>
</evidence>